<keyword evidence="7" id="KW-1185">Reference proteome</keyword>
<evidence type="ECO:0000256" key="2">
    <source>
        <dbReference type="ARBA" id="ARBA00023125"/>
    </source>
</evidence>
<dbReference type="PANTHER" id="PTHR36511:SF3">
    <property type="entry name" value="ANTITOXIN HIGA-2"/>
    <property type="match status" value="1"/>
</dbReference>
<dbReference type="InterPro" id="IPR001387">
    <property type="entry name" value="Cro/C1-type_HTH"/>
</dbReference>
<feature type="region of interest" description="Disordered" evidence="4">
    <location>
        <begin position="96"/>
        <end position="169"/>
    </location>
</feature>
<protein>
    <submittedName>
        <fullName evidence="6">Predicted protein</fullName>
    </submittedName>
</protein>
<dbReference type="CDD" id="cd00093">
    <property type="entry name" value="HTH_XRE"/>
    <property type="match status" value="1"/>
</dbReference>
<reference evidence="7" key="2">
    <citation type="submission" date="2009-10" db="EMBL/GenBank/DDBJ databases">
        <title>The genome sequence of Streptomyces pristinaespiralis strain ATCC 25486.</title>
        <authorList>
            <consortium name="The Broad Institute Genome Sequencing Platform"/>
            <consortium name="Broad Institute Microbial Sequencing Center"/>
            <person name="Fischbach M."/>
            <person name="Godfrey P."/>
            <person name="Ward D."/>
            <person name="Young S."/>
            <person name="Zeng Q."/>
            <person name="Koehrsen M."/>
            <person name="Alvarado L."/>
            <person name="Berlin A.M."/>
            <person name="Bochicchio J."/>
            <person name="Borenstein D."/>
            <person name="Chapman S.B."/>
            <person name="Chen Z."/>
            <person name="Engels R."/>
            <person name="Freedman E."/>
            <person name="Gellesch M."/>
            <person name="Goldberg J."/>
            <person name="Griggs A."/>
            <person name="Gujja S."/>
            <person name="Heilman E.R."/>
            <person name="Heiman D.I."/>
            <person name="Hepburn T.A."/>
            <person name="Howarth C."/>
            <person name="Jen D."/>
            <person name="Larson L."/>
            <person name="Lewis B."/>
            <person name="Mehta T."/>
            <person name="Park D."/>
            <person name="Pearson M."/>
            <person name="Richards J."/>
            <person name="Roberts A."/>
            <person name="Saif S."/>
            <person name="Shea T.D."/>
            <person name="Shenoy N."/>
            <person name="Sisk P."/>
            <person name="Stolte C."/>
            <person name="Sykes S.N."/>
            <person name="Thomson T."/>
            <person name="Walk T."/>
            <person name="White J."/>
            <person name="Yandava C."/>
            <person name="Straight P."/>
            <person name="Clardy J."/>
            <person name="Hung D."/>
            <person name="Kolter R."/>
            <person name="Mekalanos J."/>
            <person name="Walker S."/>
            <person name="Walsh C.T."/>
            <person name="Wieland-Brown L.C."/>
            <person name="Haas B."/>
            <person name="Nusbaum C."/>
            <person name="Birren B."/>
        </authorList>
    </citation>
    <scope>NUCLEOTIDE SEQUENCE [LARGE SCALE GENOMIC DNA]</scope>
    <source>
        <strain evidence="7">ATCC 25486 / DSM 40338 / CBS 914.69 / JCM 4507 / NBRC 13074 / NRRL 2958 / 5647</strain>
    </source>
</reference>
<dbReference type="Pfam" id="PF01381">
    <property type="entry name" value="HTH_3"/>
    <property type="match status" value="1"/>
</dbReference>
<evidence type="ECO:0000259" key="5">
    <source>
        <dbReference type="PROSITE" id="PS50943"/>
    </source>
</evidence>
<evidence type="ECO:0000313" key="6">
    <source>
        <dbReference type="EMBL" id="EFH31145.1"/>
    </source>
</evidence>
<dbReference type="EMBL" id="CM000950">
    <property type="protein sequence ID" value="EFH31145.1"/>
    <property type="molecule type" value="Genomic_DNA"/>
</dbReference>
<dbReference type="GO" id="GO:0003677">
    <property type="term" value="F:DNA binding"/>
    <property type="evidence" value="ECO:0007669"/>
    <property type="project" value="UniProtKB-KW"/>
</dbReference>
<dbReference type="SUPFAM" id="SSF47413">
    <property type="entry name" value="lambda repressor-like DNA-binding domains"/>
    <property type="match status" value="1"/>
</dbReference>
<dbReference type="PANTHER" id="PTHR36511">
    <property type="entry name" value="MERR FAMILY BACTERIAL REGULATORY PROTEIN"/>
    <property type="match status" value="1"/>
</dbReference>
<feature type="domain" description="HTH cro/C1-type" evidence="5">
    <location>
        <begin position="44"/>
        <end position="78"/>
    </location>
</feature>
<keyword evidence="1" id="KW-0805">Transcription regulation</keyword>
<dbReference type="Proteomes" id="UP000002805">
    <property type="component" value="Chromosome"/>
</dbReference>
<proteinExistence type="predicted"/>
<feature type="region of interest" description="Disordered" evidence="4">
    <location>
        <begin position="27"/>
        <end position="84"/>
    </location>
</feature>
<keyword evidence="3" id="KW-0804">Transcription</keyword>
<accession>D6X7M7</accession>
<dbReference type="Gene3D" id="1.10.260.40">
    <property type="entry name" value="lambda repressor-like DNA-binding domains"/>
    <property type="match status" value="1"/>
</dbReference>
<keyword evidence="2" id="KW-0238">DNA-binding</keyword>
<gene>
    <name evidence="6" type="ORF">SSDG_06380</name>
</gene>
<feature type="compositionally biased region" description="Basic and acidic residues" evidence="4">
    <location>
        <begin position="72"/>
        <end position="84"/>
    </location>
</feature>
<name>D6X7M7_STRE2</name>
<evidence type="ECO:0000256" key="1">
    <source>
        <dbReference type="ARBA" id="ARBA00023015"/>
    </source>
</evidence>
<dbReference type="PROSITE" id="PS50943">
    <property type="entry name" value="HTH_CROC1"/>
    <property type="match status" value="1"/>
</dbReference>
<dbReference type="HOGENOM" id="CLU_1353992_0_0_11"/>
<dbReference type="InterPro" id="IPR010982">
    <property type="entry name" value="Lambda_DNA-bd_dom_sf"/>
</dbReference>
<dbReference type="AlphaFoldDB" id="D6X7M7"/>
<evidence type="ECO:0000256" key="4">
    <source>
        <dbReference type="SAM" id="MobiDB-lite"/>
    </source>
</evidence>
<reference evidence="7" key="1">
    <citation type="submission" date="2008-02" db="EMBL/GenBank/DDBJ databases">
        <authorList>
            <consortium name="The Broad Institute Genome Sequencing Platform"/>
            <person name="Fischbach M."/>
            <person name="Ward D."/>
            <person name="Young S."/>
            <person name="Jaffe D."/>
            <person name="Gnerre S."/>
            <person name="Berlin A."/>
            <person name="Heiman D."/>
            <person name="Hepburn T."/>
            <person name="Sykes S."/>
            <person name="Alvarado L."/>
            <person name="Kodira C.D."/>
            <person name="Straight P."/>
            <person name="Clardy J."/>
            <person name="Hung D."/>
            <person name="Kolter R."/>
            <person name="Mekalanos J."/>
            <person name="Walker S."/>
            <person name="Walsh C.T."/>
            <person name="Lander E."/>
            <person name="Galagan J."/>
            <person name="Nusbaum C."/>
            <person name="Birren B."/>
        </authorList>
    </citation>
    <scope>NUCLEOTIDE SEQUENCE [LARGE SCALE GENOMIC DNA]</scope>
    <source>
        <strain evidence="7">ATCC 25486 / DSM 40338 / CBS 914.69 / JCM 4507 / NBRC 13074 / NRRL 2958 / 5647</strain>
    </source>
</reference>
<feature type="compositionally biased region" description="Basic and acidic residues" evidence="4">
    <location>
        <begin position="106"/>
        <end position="142"/>
    </location>
</feature>
<dbReference type="InterPro" id="IPR052359">
    <property type="entry name" value="HTH-type_reg/antitoxin"/>
</dbReference>
<sequence length="202" mass="22083">MTDVSPKIRLCAFLSSAVPEGAFMTESITRSASGTPLPPPKERRRLREAKSLSEDEVATTIGVTRATVRSWETGRTDPRGRKREAYARLLAALGTRNDEYAPSGRPLKDDRNRDDREREDRARDGRDRDTRDPDGRSGDAERSGGTQPPAPPEDAPADRAHPPSPVRSSLSICTCSPLLTPCPFLPVNWAAKLPSACFLDGC</sequence>
<organism evidence="6 7">
    <name type="scientific">Streptomyces pristinaespiralis (strain ATCC 25486 / DSM 40338 / CBS 914.69 / JCM 4507 / KCC S-0507 / NBRC 13074 / NRRL 2958 / 5647)</name>
    <dbReference type="NCBI Taxonomy" id="457429"/>
    <lineage>
        <taxon>Bacteria</taxon>
        <taxon>Bacillati</taxon>
        <taxon>Actinomycetota</taxon>
        <taxon>Actinomycetes</taxon>
        <taxon>Kitasatosporales</taxon>
        <taxon>Streptomycetaceae</taxon>
        <taxon>Streptomyces</taxon>
    </lineage>
</organism>
<evidence type="ECO:0000256" key="3">
    <source>
        <dbReference type="ARBA" id="ARBA00023163"/>
    </source>
</evidence>
<evidence type="ECO:0000313" key="7">
    <source>
        <dbReference type="Proteomes" id="UP000002805"/>
    </source>
</evidence>